<feature type="compositionally biased region" description="Basic and acidic residues" evidence="8">
    <location>
        <begin position="1"/>
        <end position="12"/>
    </location>
</feature>
<dbReference type="PROSITE" id="PS50027">
    <property type="entry name" value="EGF_LAM_2"/>
    <property type="match status" value="1"/>
</dbReference>
<dbReference type="SMART" id="SM00180">
    <property type="entry name" value="EGF_Lam"/>
    <property type="match status" value="3"/>
</dbReference>
<dbReference type="PROSITE" id="PS50026">
    <property type="entry name" value="EGF_3"/>
    <property type="match status" value="1"/>
</dbReference>
<feature type="domain" description="Laminin EGF-like" evidence="10">
    <location>
        <begin position="466"/>
        <end position="510"/>
    </location>
</feature>
<keyword evidence="1" id="KW-0732">Signal</keyword>
<comment type="caution">
    <text evidence="6">Lacks conserved residue(s) required for the propagation of feature annotation.</text>
</comment>
<accession>A0ABM3NLW9</accession>
<keyword evidence="4" id="KW-0325">Glycoprotein</keyword>
<dbReference type="PANTHER" id="PTHR10574:SF27">
    <property type="entry name" value="NETRIN-G2"/>
    <property type="match status" value="1"/>
</dbReference>
<dbReference type="SUPFAM" id="SSF57196">
    <property type="entry name" value="EGF/Laminin"/>
    <property type="match status" value="4"/>
</dbReference>
<keyword evidence="6" id="KW-0245">EGF-like domain</keyword>
<dbReference type="GeneID" id="106985329"/>
<dbReference type="RefSeq" id="XP_053060440.1">
    <property type="nucleotide sequence ID" value="XM_053204465.1"/>
</dbReference>
<evidence type="ECO:0000313" key="12">
    <source>
        <dbReference type="Proteomes" id="UP001652583"/>
    </source>
</evidence>
<keyword evidence="12" id="KW-1185">Reference proteome</keyword>
<dbReference type="PANTHER" id="PTHR10574">
    <property type="entry name" value="NETRIN/LAMININ-RELATED"/>
    <property type="match status" value="1"/>
</dbReference>
<evidence type="ECO:0000256" key="3">
    <source>
        <dbReference type="ARBA" id="ARBA00023157"/>
    </source>
</evidence>
<keyword evidence="5 7" id="KW-0424">Laminin EGF-like domain</keyword>
<dbReference type="InterPro" id="IPR000742">
    <property type="entry name" value="EGF"/>
</dbReference>
<feature type="domain" description="EGF-like" evidence="9">
    <location>
        <begin position="509"/>
        <end position="544"/>
    </location>
</feature>
<evidence type="ECO:0000256" key="7">
    <source>
        <dbReference type="PROSITE-ProRule" id="PRU00460"/>
    </source>
</evidence>
<dbReference type="Pfam" id="PF24973">
    <property type="entry name" value="EGF_LMN_ATRN"/>
    <property type="match status" value="1"/>
</dbReference>
<protein>
    <submittedName>
        <fullName evidence="13">Netrin-G2 isoform X11</fullName>
    </submittedName>
</protein>
<proteinExistence type="predicted"/>
<evidence type="ECO:0000256" key="6">
    <source>
        <dbReference type="PROSITE-ProRule" id="PRU00076"/>
    </source>
</evidence>
<dbReference type="SMART" id="SM00181">
    <property type="entry name" value="EGF"/>
    <property type="match status" value="1"/>
</dbReference>
<dbReference type="Pfam" id="PF00055">
    <property type="entry name" value="Laminin_N"/>
    <property type="match status" value="1"/>
</dbReference>
<evidence type="ECO:0000259" key="9">
    <source>
        <dbReference type="PROSITE" id="PS50026"/>
    </source>
</evidence>
<evidence type="ECO:0000256" key="1">
    <source>
        <dbReference type="ARBA" id="ARBA00022729"/>
    </source>
</evidence>
<dbReference type="PROSITE" id="PS01248">
    <property type="entry name" value="EGF_LAM_1"/>
    <property type="match status" value="2"/>
</dbReference>
<evidence type="ECO:0000256" key="2">
    <source>
        <dbReference type="ARBA" id="ARBA00022737"/>
    </source>
</evidence>
<feature type="disulfide bond" evidence="7">
    <location>
        <begin position="466"/>
        <end position="478"/>
    </location>
</feature>
<evidence type="ECO:0000259" key="11">
    <source>
        <dbReference type="PROSITE" id="PS51117"/>
    </source>
</evidence>
<keyword evidence="2" id="KW-0677">Repeat</keyword>
<evidence type="ECO:0000256" key="8">
    <source>
        <dbReference type="SAM" id="MobiDB-lite"/>
    </source>
</evidence>
<dbReference type="SMART" id="SM00136">
    <property type="entry name" value="LamNT"/>
    <property type="match status" value="1"/>
</dbReference>
<gene>
    <name evidence="13" type="primary">NTNG2</name>
</gene>
<dbReference type="PROSITE" id="PS00022">
    <property type="entry name" value="EGF_1"/>
    <property type="match status" value="1"/>
</dbReference>
<dbReference type="InterPro" id="IPR002049">
    <property type="entry name" value="LE_dom"/>
</dbReference>
<dbReference type="PROSITE" id="PS01186">
    <property type="entry name" value="EGF_2"/>
    <property type="match status" value="1"/>
</dbReference>
<name>A0ABM3NLW9_ACIJB</name>
<reference evidence="13" key="1">
    <citation type="submission" date="2025-08" db="UniProtKB">
        <authorList>
            <consortium name="RefSeq"/>
        </authorList>
    </citation>
    <scope>IDENTIFICATION</scope>
    <source>
        <tissue evidence="13">Blood</tissue>
    </source>
</reference>
<feature type="region of interest" description="Disordered" evidence="8">
    <location>
        <begin position="77"/>
        <end position="103"/>
    </location>
</feature>
<sequence length="587" mass="64987">MDLKIEGGESHGEGGAWQHLPSTAFHRLPPGLSAWLGQPAPSHQGSPTVWPPLSLGVTVGKRGWGPGATARWRIVPRQGPRGSGLKLGRTLESPGQLNRPDRNFDDQLGLTAALPGLLCKQDMREQSENPYLCSNECDASNPDLAHPPRLMFDREDEGLATYWQSVPWSRYPSPLEANITLSWNKSVELTDDVVVTFEYGRPTAMVLEKSLDNGRTWHPYQFYAEDCTEAFGMAPRRARDLPASGAHRVLCTEEYSRWAGSKKEKHVRFEVRDRLAIFAGPDMRNMGNLYTRLESAKGLKDFFTLTDLRMRLLRPALGGTYVQRENLYKYFYAISNIEVIGRCKCNLHASLCSVREGSLQCECEHNTTGPDCGKCKRNFRTRSWRAGSYLPLPHGSPNACAAAGSAVGNCECYGHSNRCSYIDFLNVVTCVSCKHNTRGQHCQHCRLGYYRNGSAELDDENVCIECNCNQIGSVHDRCNETGFCECREGAAGPKCDDCLPTHYWRQGCYPNVCDDDQLLCQNGGTCLQNQRCACPRGYTGVRCEQPRCDPAAEDGGLDCDRAPGTAPRPATLLGCLLLLGLAARLGC</sequence>
<dbReference type="InterPro" id="IPR056863">
    <property type="entry name" value="LMN_ATRN_NET-like_EGF"/>
</dbReference>
<dbReference type="Proteomes" id="UP001652583">
    <property type="component" value="Chromosome D4"/>
</dbReference>
<evidence type="ECO:0000313" key="13">
    <source>
        <dbReference type="RefSeq" id="XP_053060440.1"/>
    </source>
</evidence>
<dbReference type="CDD" id="cd00054">
    <property type="entry name" value="EGF_CA"/>
    <property type="match status" value="1"/>
</dbReference>
<keyword evidence="3 6" id="KW-1015">Disulfide bond</keyword>
<evidence type="ECO:0000259" key="10">
    <source>
        <dbReference type="PROSITE" id="PS50027"/>
    </source>
</evidence>
<feature type="disulfide bond" evidence="7">
    <location>
        <begin position="486"/>
        <end position="495"/>
    </location>
</feature>
<feature type="disulfide bond" evidence="6">
    <location>
        <begin position="534"/>
        <end position="543"/>
    </location>
</feature>
<dbReference type="Gene3D" id="2.60.120.260">
    <property type="entry name" value="Galactose-binding domain-like"/>
    <property type="match status" value="1"/>
</dbReference>
<dbReference type="InterPro" id="IPR008211">
    <property type="entry name" value="Laminin_N"/>
</dbReference>
<evidence type="ECO:0000256" key="5">
    <source>
        <dbReference type="ARBA" id="ARBA00023292"/>
    </source>
</evidence>
<feature type="region of interest" description="Disordered" evidence="8">
    <location>
        <begin position="1"/>
        <end position="23"/>
    </location>
</feature>
<organism evidence="12 13">
    <name type="scientific">Acinonyx jubatus</name>
    <name type="common">Cheetah</name>
    <dbReference type="NCBI Taxonomy" id="32536"/>
    <lineage>
        <taxon>Eukaryota</taxon>
        <taxon>Metazoa</taxon>
        <taxon>Chordata</taxon>
        <taxon>Craniata</taxon>
        <taxon>Vertebrata</taxon>
        <taxon>Euteleostomi</taxon>
        <taxon>Mammalia</taxon>
        <taxon>Eutheria</taxon>
        <taxon>Laurasiatheria</taxon>
        <taxon>Carnivora</taxon>
        <taxon>Feliformia</taxon>
        <taxon>Felidae</taxon>
        <taxon>Felinae</taxon>
        <taxon>Acinonyx</taxon>
    </lineage>
</organism>
<dbReference type="CDD" id="cd00055">
    <property type="entry name" value="EGF_Lam"/>
    <property type="match status" value="3"/>
</dbReference>
<dbReference type="PROSITE" id="PS51117">
    <property type="entry name" value="LAMININ_NTER"/>
    <property type="match status" value="1"/>
</dbReference>
<dbReference type="Gene3D" id="2.10.25.10">
    <property type="entry name" value="Laminin"/>
    <property type="match status" value="4"/>
</dbReference>
<dbReference type="InterPro" id="IPR050440">
    <property type="entry name" value="Laminin/Netrin_ECM"/>
</dbReference>
<evidence type="ECO:0000256" key="4">
    <source>
        <dbReference type="ARBA" id="ARBA00023180"/>
    </source>
</evidence>
<feature type="domain" description="Laminin N-terminal" evidence="11">
    <location>
        <begin position="93"/>
        <end position="342"/>
    </location>
</feature>
<dbReference type="Pfam" id="PF00053">
    <property type="entry name" value="EGF_laminin"/>
    <property type="match status" value="2"/>
</dbReference>